<proteinExistence type="predicted"/>
<dbReference type="GeneID" id="65066725"/>
<accession>A0A0H4ISC1</accession>
<organism evidence="1 2">
    <name type="scientific">Stenotrophomonas phage IME-SM1</name>
    <dbReference type="NCBI Taxonomy" id="1654717"/>
    <lineage>
        <taxon>Viruses</taxon>
        <taxon>Duplodnaviria</taxon>
        <taxon>Heunggongvirae</taxon>
        <taxon>Uroviricota</taxon>
        <taxon>Caudoviricetes</taxon>
        <taxon>Menderavirus</taxon>
        <taxon>Menderavirus IMESM1</taxon>
    </lineage>
</organism>
<protein>
    <submittedName>
        <fullName evidence="1">Uncharacterized protein</fullName>
    </submittedName>
</protein>
<name>A0A0H4ISC1_9CAUD</name>
<dbReference type="KEGG" id="vg:65066725"/>
<evidence type="ECO:0000313" key="1">
    <source>
        <dbReference type="EMBL" id="AKO61616.1"/>
    </source>
</evidence>
<dbReference type="EMBL" id="KR560069">
    <property type="protein sequence ID" value="AKO61616.1"/>
    <property type="molecule type" value="Genomic_DNA"/>
</dbReference>
<keyword evidence="2" id="KW-1185">Reference proteome</keyword>
<dbReference type="RefSeq" id="YP_010077809.1">
    <property type="nucleotide sequence ID" value="NC_054952.1"/>
</dbReference>
<sequence>MKIATIKNLNLTPFQEKWAQERSDQPDFDSFVHTEGADRDQGVVVVPYYTKDGKLHAARLGKSRLIREV</sequence>
<dbReference type="Proteomes" id="UP000224291">
    <property type="component" value="Segment"/>
</dbReference>
<reference evidence="1 2" key="1">
    <citation type="submission" date="2015-05" db="EMBL/GenBank/DDBJ databases">
        <authorList>
            <person name="Liu X."/>
            <person name="Tong Y."/>
            <person name="Huang Y."/>
            <person name="Fan H."/>
            <person name="An X."/>
            <person name="Mi Z."/>
            <person name="Zhang Z."/>
        </authorList>
    </citation>
    <scope>NUCLEOTIDE SEQUENCE [LARGE SCALE GENOMIC DNA]</scope>
</reference>
<evidence type="ECO:0000313" key="2">
    <source>
        <dbReference type="Proteomes" id="UP000224291"/>
    </source>
</evidence>